<dbReference type="GO" id="GO:0005506">
    <property type="term" value="F:iron ion binding"/>
    <property type="evidence" value="ECO:0007669"/>
    <property type="project" value="InterPro"/>
</dbReference>
<dbReference type="InterPro" id="IPR044862">
    <property type="entry name" value="Pro_4_hyd_alph_FE2OG_OXY"/>
</dbReference>
<protein>
    <recommendedName>
        <fullName evidence="7">Prolyl 4-hydroxylase alpha subunit domain-containing protein</fullName>
    </recommendedName>
</protein>
<evidence type="ECO:0000256" key="2">
    <source>
        <dbReference type="ARBA" id="ARBA00022723"/>
    </source>
</evidence>
<proteinExistence type="predicted"/>
<keyword evidence="9" id="KW-1185">Reference proteome</keyword>
<keyword evidence="3" id="KW-0223">Dioxygenase</keyword>
<dbReference type="GO" id="GO:0004656">
    <property type="term" value="F:procollagen-proline 4-dioxygenase activity"/>
    <property type="evidence" value="ECO:0007669"/>
    <property type="project" value="TreeGrafter"/>
</dbReference>
<dbReference type="Proteomes" id="UP001303889">
    <property type="component" value="Unassembled WGS sequence"/>
</dbReference>
<organism evidence="8 9">
    <name type="scientific">Staphylotrichum tortipilum</name>
    <dbReference type="NCBI Taxonomy" id="2831512"/>
    <lineage>
        <taxon>Eukaryota</taxon>
        <taxon>Fungi</taxon>
        <taxon>Dikarya</taxon>
        <taxon>Ascomycota</taxon>
        <taxon>Pezizomycotina</taxon>
        <taxon>Sordariomycetes</taxon>
        <taxon>Sordariomycetidae</taxon>
        <taxon>Sordariales</taxon>
        <taxon>Chaetomiaceae</taxon>
        <taxon>Staphylotrichum</taxon>
    </lineage>
</organism>
<dbReference type="SMART" id="SM00702">
    <property type="entry name" value="P4Hc"/>
    <property type="match status" value="1"/>
</dbReference>
<keyword evidence="2" id="KW-0479">Metal-binding</keyword>
<gene>
    <name evidence="8" type="ORF">C8A05DRAFT_19685</name>
</gene>
<feature type="compositionally biased region" description="Low complexity" evidence="6">
    <location>
        <begin position="135"/>
        <end position="146"/>
    </location>
</feature>
<dbReference type="GO" id="GO:0031418">
    <property type="term" value="F:L-ascorbic acid binding"/>
    <property type="evidence" value="ECO:0007669"/>
    <property type="project" value="InterPro"/>
</dbReference>
<evidence type="ECO:0000256" key="1">
    <source>
        <dbReference type="ARBA" id="ARBA00001961"/>
    </source>
</evidence>
<reference evidence="8" key="1">
    <citation type="journal article" date="2023" name="Mol. Phylogenet. Evol.">
        <title>Genome-scale phylogeny and comparative genomics of the fungal order Sordariales.</title>
        <authorList>
            <person name="Hensen N."/>
            <person name="Bonometti L."/>
            <person name="Westerberg I."/>
            <person name="Brannstrom I.O."/>
            <person name="Guillou S."/>
            <person name="Cros-Aarteil S."/>
            <person name="Calhoun S."/>
            <person name="Haridas S."/>
            <person name="Kuo A."/>
            <person name="Mondo S."/>
            <person name="Pangilinan J."/>
            <person name="Riley R."/>
            <person name="LaButti K."/>
            <person name="Andreopoulos B."/>
            <person name="Lipzen A."/>
            <person name="Chen C."/>
            <person name="Yan M."/>
            <person name="Daum C."/>
            <person name="Ng V."/>
            <person name="Clum A."/>
            <person name="Steindorff A."/>
            <person name="Ohm R.A."/>
            <person name="Martin F."/>
            <person name="Silar P."/>
            <person name="Natvig D.O."/>
            <person name="Lalanne C."/>
            <person name="Gautier V."/>
            <person name="Ament-Velasquez S.L."/>
            <person name="Kruys A."/>
            <person name="Hutchinson M.I."/>
            <person name="Powell A.J."/>
            <person name="Barry K."/>
            <person name="Miller A.N."/>
            <person name="Grigoriev I.V."/>
            <person name="Debuchy R."/>
            <person name="Gladieux P."/>
            <person name="Hiltunen Thoren M."/>
            <person name="Johannesson H."/>
        </authorList>
    </citation>
    <scope>NUCLEOTIDE SEQUENCE</scope>
    <source>
        <strain evidence="8">CBS 103.79</strain>
    </source>
</reference>
<dbReference type="InterPro" id="IPR006620">
    <property type="entry name" value="Pro_4_hyd_alph"/>
</dbReference>
<evidence type="ECO:0000313" key="9">
    <source>
        <dbReference type="Proteomes" id="UP001303889"/>
    </source>
</evidence>
<evidence type="ECO:0000259" key="7">
    <source>
        <dbReference type="SMART" id="SM00702"/>
    </source>
</evidence>
<dbReference type="Gene3D" id="2.60.120.620">
    <property type="entry name" value="q2cbj1_9rhob like domain"/>
    <property type="match status" value="1"/>
</dbReference>
<accession>A0AAN6MC01</accession>
<comment type="caution">
    <text evidence="8">The sequence shown here is derived from an EMBL/GenBank/DDBJ whole genome shotgun (WGS) entry which is preliminary data.</text>
</comment>
<reference evidence="8" key="2">
    <citation type="submission" date="2023-05" db="EMBL/GenBank/DDBJ databases">
        <authorList>
            <consortium name="Lawrence Berkeley National Laboratory"/>
            <person name="Steindorff A."/>
            <person name="Hensen N."/>
            <person name="Bonometti L."/>
            <person name="Westerberg I."/>
            <person name="Brannstrom I.O."/>
            <person name="Guillou S."/>
            <person name="Cros-Aarteil S."/>
            <person name="Calhoun S."/>
            <person name="Haridas S."/>
            <person name="Kuo A."/>
            <person name="Mondo S."/>
            <person name="Pangilinan J."/>
            <person name="Riley R."/>
            <person name="Labutti K."/>
            <person name="Andreopoulos B."/>
            <person name="Lipzen A."/>
            <person name="Chen C."/>
            <person name="Yanf M."/>
            <person name="Daum C."/>
            <person name="Ng V."/>
            <person name="Clum A."/>
            <person name="Ohm R."/>
            <person name="Martin F."/>
            <person name="Silar P."/>
            <person name="Natvig D."/>
            <person name="Lalanne C."/>
            <person name="Gautier V."/>
            <person name="Ament-Velasquez S.L."/>
            <person name="Kruys A."/>
            <person name="Hutchinson M.I."/>
            <person name="Powell A.J."/>
            <person name="Barry K."/>
            <person name="Miller A.N."/>
            <person name="Grigoriev I.V."/>
            <person name="Debuchy R."/>
            <person name="Gladieux P."/>
            <person name="Thoren M.H."/>
            <person name="Johannesson H."/>
        </authorList>
    </citation>
    <scope>NUCLEOTIDE SEQUENCE</scope>
    <source>
        <strain evidence="8">CBS 103.79</strain>
    </source>
</reference>
<evidence type="ECO:0000313" key="8">
    <source>
        <dbReference type="EMBL" id="KAK3897582.1"/>
    </source>
</evidence>
<dbReference type="EMBL" id="MU856125">
    <property type="protein sequence ID" value="KAK3897582.1"/>
    <property type="molecule type" value="Genomic_DNA"/>
</dbReference>
<evidence type="ECO:0000256" key="6">
    <source>
        <dbReference type="SAM" id="MobiDB-lite"/>
    </source>
</evidence>
<dbReference type="InterPro" id="IPR045054">
    <property type="entry name" value="P4HA-like"/>
</dbReference>
<feature type="domain" description="Prolyl 4-hydroxylase alpha subunit" evidence="7">
    <location>
        <begin position="100"/>
        <end position="329"/>
    </location>
</feature>
<comment type="cofactor">
    <cofactor evidence="1">
        <name>L-ascorbate</name>
        <dbReference type="ChEBI" id="CHEBI:38290"/>
    </cofactor>
</comment>
<keyword evidence="5" id="KW-0408">Iron</keyword>
<dbReference type="AlphaFoldDB" id="A0AAN6MC01"/>
<dbReference type="GO" id="GO:0005783">
    <property type="term" value="C:endoplasmic reticulum"/>
    <property type="evidence" value="ECO:0007669"/>
    <property type="project" value="TreeGrafter"/>
</dbReference>
<keyword evidence="4" id="KW-0560">Oxidoreductase</keyword>
<evidence type="ECO:0000256" key="3">
    <source>
        <dbReference type="ARBA" id="ARBA00022964"/>
    </source>
</evidence>
<evidence type="ECO:0000256" key="5">
    <source>
        <dbReference type="ARBA" id="ARBA00023004"/>
    </source>
</evidence>
<feature type="region of interest" description="Disordered" evidence="6">
    <location>
        <begin position="128"/>
        <end position="150"/>
    </location>
</feature>
<name>A0AAN6MC01_9PEZI</name>
<dbReference type="Pfam" id="PF13640">
    <property type="entry name" value="2OG-FeII_Oxy_3"/>
    <property type="match status" value="1"/>
</dbReference>
<sequence length="335" mass="36743">MGVSGVAKAAGIWAGGLLLGLGLPYLPSISPPLLISFIGEFPVPDYSFALPFLKTNTNTNATLAPAATATAAAVTEAETTSPFICDASHTYRTELVSLEPLIIYIHNLISPSEITALLETAEPRFAPSQVTKYGRQQQTSDRTSSSAGLPRDDPAVVCVLNRTRTFLGTMLRDGWDEMGPPQLVRYSAGQRFNVHHDWYEYPQWAVDGSLRKWNRVASFFAILEDDCTEGETHFPFAKPITAPSPNGEGIWQGSKEVVGMEDGEEAQESEGNKPFWREHEEGGLAFRPVAGNAVFWVNLHANGTGDERTNHAGLPLGKGRKTAMNIWPRQYYPYE</sequence>
<dbReference type="PANTHER" id="PTHR10869:SF242">
    <property type="entry name" value="PROLYL 4-HYDROXYLASE ALPHA SUBUNIT DOMAIN-CONTAINING PROTEIN"/>
    <property type="match status" value="1"/>
</dbReference>
<dbReference type="PANTHER" id="PTHR10869">
    <property type="entry name" value="PROLYL 4-HYDROXYLASE ALPHA SUBUNIT"/>
    <property type="match status" value="1"/>
</dbReference>
<evidence type="ECO:0000256" key="4">
    <source>
        <dbReference type="ARBA" id="ARBA00023002"/>
    </source>
</evidence>